<feature type="region of interest" description="Disordered" evidence="23">
    <location>
        <begin position="201"/>
        <end position="268"/>
    </location>
</feature>
<feature type="domain" description="DUF83" evidence="24">
    <location>
        <begin position="776"/>
        <end position="876"/>
    </location>
</feature>
<evidence type="ECO:0000259" key="27">
    <source>
        <dbReference type="Pfam" id="PF13087"/>
    </source>
</evidence>
<name>A0A9W9M6L8_9EURO</name>
<keyword evidence="5 22" id="KW-0235">DNA replication</keyword>
<keyword evidence="9" id="KW-0255">Endonuclease</keyword>
<dbReference type="CDD" id="cd18041">
    <property type="entry name" value="DEXXQc_DNA2"/>
    <property type="match status" value="1"/>
</dbReference>
<dbReference type="Pfam" id="PF08696">
    <property type="entry name" value="Dna2"/>
    <property type="match status" value="1"/>
</dbReference>
<dbReference type="InterPro" id="IPR041677">
    <property type="entry name" value="DNA2/NAM7_AAA_11"/>
</dbReference>
<keyword evidence="15 22" id="KW-0411">Iron-sulfur</keyword>
<comment type="similarity">
    <text evidence="3 22">Belongs to the DNA2/NAM7 helicase family.</text>
</comment>
<feature type="compositionally biased region" description="Polar residues" evidence="23">
    <location>
        <begin position="130"/>
        <end position="141"/>
    </location>
</feature>
<evidence type="ECO:0000256" key="18">
    <source>
        <dbReference type="ARBA" id="ARBA00023204"/>
    </source>
</evidence>
<feature type="compositionally biased region" description="Basic residues" evidence="23">
    <location>
        <begin position="142"/>
        <end position="151"/>
    </location>
</feature>
<comment type="catalytic activity">
    <reaction evidence="21 22">
        <text>ATP + H2O = ADP + phosphate + H(+)</text>
        <dbReference type="Rhea" id="RHEA:13065"/>
        <dbReference type="ChEBI" id="CHEBI:15377"/>
        <dbReference type="ChEBI" id="CHEBI:15378"/>
        <dbReference type="ChEBI" id="CHEBI:30616"/>
        <dbReference type="ChEBI" id="CHEBI:43474"/>
        <dbReference type="ChEBI" id="CHEBI:456216"/>
        <dbReference type="EC" id="3.6.4.12"/>
    </reaction>
</comment>
<feature type="domain" description="DNA2/NAM7 helicase helicase" evidence="26">
    <location>
        <begin position="1231"/>
        <end position="1295"/>
    </location>
</feature>
<evidence type="ECO:0000313" key="30">
    <source>
        <dbReference type="Proteomes" id="UP001150904"/>
    </source>
</evidence>
<dbReference type="InterPro" id="IPR014808">
    <property type="entry name" value="DNA_replication_fac_Dna2_N"/>
</dbReference>
<dbReference type="FunFam" id="3.40.50.300:FF:000789">
    <property type="entry name" value="DNA replication ATP-dependent helicase/nuclease DNA2"/>
    <property type="match status" value="1"/>
</dbReference>
<keyword evidence="30" id="KW-1185">Reference proteome</keyword>
<evidence type="ECO:0000256" key="9">
    <source>
        <dbReference type="ARBA" id="ARBA00022759"/>
    </source>
</evidence>
<dbReference type="InterPro" id="IPR041679">
    <property type="entry name" value="DNA2/NAM7-like_C"/>
</dbReference>
<reference evidence="29" key="1">
    <citation type="submission" date="2022-12" db="EMBL/GenBank/DDBJ databases">
        <authorList>
            <person name="Petersen C."/>
        </authorList>
    </citation>
    <scope>NUCLEOTIDE SEQUENCE</scope>
    <source>
        <strain evidence="29">IBT 15544</strain>
    </source>
</reference>
<dbReference type="GO" id="GO:0003677">
    <property type="term" value="F:DNA binding"/>
    <property type="evidence" value="ECO:0007669"/>
    <property type="project" value="UniProtKB-UniRule"/>
</dbReference>
<sequence>MAANNNQYPISSNSRTKLNAFRFQDEEETPGNVISKDGSNTAHGNKENESSWLNGVVEPMQTLSDKNNLQLQGASAVSVKELKPAKECPQTPANRIPLADLISNAEDSFDPAPGPEITPVEHVIWEHIPASSNPNTSSQTPAKRRRKRRHGSSSPGTPSNGTSKKQKEPLDLQSIQALFKTPQHDLAAELWNNYMDKNMVEGSEDLPPPRLANLLSSSPQTPASGRTSRDSSGLRRSISCAAEWPTSRGKRRRVNRLDPGSGRGIFCRTTSDVLDSGKTKSSRINFLLEKIEKSLQPPQPAEMGPPGSSPLRQRVDARRCRSSSPITDRKGLGDTEAAKEGLLGLASGNMRNADAALQESSSEFGDDDLDQDFMDMADASADPFVESASNRNEFESLGSSAWSNLAAEKPQSSNPKQPHAVDNKMPIVHKFMNNDSKRDDSDDFEDDYGDFSDDFQDIFASCDGNPAKGTAVKSGPTEHQAVNRSDITTLPSVAEENFSGDEFDDDFDMDAIEQTMKQVGEDATHNLKDRKAIKRYQIIDTAESLYVTSKGRTQPEQVLSVEDEKTRARKVIILRESWFDTPCSKDSYIHLVGDFDSSGQCVVDNINHMVILHPDHLISATVVADSIDCQRRAVLQDRVKAFGQLEKPQAFGVFFHEVFQEALQVNKWDSGSLRSLVESIMQKHIEDLYSINMSVAEAVEEIMGKIPTVQAWAGDFLQATPQANSLVEDRNSSKLNLSINKLLEVEEHIWSPMYGLKGNIDATVQVASREKDETRTLVVPLELKTGKRDTNQAHRAQTALYTLLLSDRYDVDVTFGLLYYLENSRTLSIRGIRHELLQMIQVRNRLAGYIRERLSLPPMLKKARMCNRCYAKTPCLIYHKLAEDGDGETSALGEDFDLATGHLNHGDRDFFRKWDELLTKEEGNLVKFRRELWTLLSNEREPLGRCFGDIVIDPRSACEEPNGTKINRYRYTFFKRRAPPNFSFAESQISVGEPIVISDEKGHFALANGYVVQLSASHITVVVDRKLHNARARTAGFDAVLNQSFRGIMEIGNDEPPALENPDEQMVYRIDKDEFSNGMAIVRNNLICMMDKDLFQARNLRRLIVEGQPPVFKPSSSAYTLSDPSSLNVDQKQAIDKVMSAKDYALVLGMPGTGKTTTIAQIIRALVALGKSVLLTSYTHTAVDNILLKIRDDNIRVLRIGATTKIHPEVQEFADLAAIPKKTIEELKDSWEKPQVVATTCLGVNHNIFNQRIFDYCIVDEASQITLPVCLGPIRMARTFILVGDHYQLPPLVQNKAAQEGGLDVSLFKLLSDAQPDSVVNLEHQYRMCEEIMLLSNTLIYSGRLKCGTPEVAARSLEIPNINALKQFHADGFHASQHPYEICPGASGGSCWLKDVIEPSAKTLLVNTDPLGAAALENAQGQRIVNHMETTLCSQLVEAFIASGIPARNIGVITFYRSQLATLRQSLRRYTPDLEMHTTDKFQGRDKEVVILSCVRSNAENHVGELLRDWRRVNVAFTRARTKLLVVGSRSTLRDGNELLCKYIRLVEGKGWVYNLPDGAADSHVFESAHLDSTQLPFQSPPAKTKRSPTVQKGSPPSRNPLSPLGSRQPSSGLRQPAKRGTKLFNGNSVVGNRPIIQDIVNDISG</sequence>
<keyword evidence="7 22" id="KW-0479">Metal-binding</keyword>
<keyword evidence="10 22" id="KW-0227">DNA damage</keyword>
<evidence type="ECO:0000256" key="2">
    <source>
        <dbReference type="ARBA" id="ARBA00004173"/>
    </source>
</evidence>
<keyword evidence="19 22" id="KW-0539">Nucleus</keyword>
<dbReference type="GO" id="GO:0017116">
    <property type="term" value="F:single-stranded DNA helicase activity"/>
    <property type="evidence" value="ECO:0007669"/>
    <property type="project" value="UniProtKB-UniRule"/>
</dbReference>
<evidence type="ECO:0000256" key="7">
    <source>
        <dbReference type="ARBA" id="ARBA00022723"/>
    </source>
</evidence>
<gene>
    <name evidence="29" type="ORF">N7498_009778</name>
</gene>
<keyword evidence="14 22" id="KW-0408">Iron</keyword>
<dbReference type="CDD" id="cd18808">
    <property type="entry name" value="SF1_C_Upf1"/>
    <property type="match status" value="1"/>
</dbReference>
<evidence type="ECO:0000313" key="29">
    <source>
        <dbReference type="EMBL" id="KAJ5190793.1"/>
    </source>
</evidence>
<dbReference type="Pfam" id="PF13086">
    <property type="entry name" value="AAA_11"/>
    <property type="match status" value="2"/>
</dbReference>
<reference evidence="29" key="2">
    <citation type="journal article" date="2023" name="IMA Fungus">
        <title>Comparative genomic study of the Penicillium genus elucidates a diverse pangenome and 15 lateral gene transfer events.</title>
        <authorList>
            <person name="Petersen C."/>
            <person name="Sorensen T."/>
            <person name="Nielsen M.R."/>
            <person name="Sondergaard T.E."/>
            <person name="Sorensen J.L."/>
            <person name="Fitzpatrick D.A."/>
            <person name="Frisvad J.C."/>
            <person name="Nielsen K.L."/>
        </authorList>
    </citation>
    <scope>NUCLEOTIDE SEQUENCE</scope>
    <source>
        <strain evidence="29">IBT 15544</strain>
    </source>
</reference>
<evidence type="ECO:0000259" key="25">
    <source>
        <dbReference type="Pfam" id="PF08696"/>
    </source>
</evidence>
<dbReference type="FunFam" id="3.90.320.10:FF:000001">
    <property type="entry name" value="DNA replication helicase Dna2"/>
    <property type="match status" value="1"/>
</dbReference>
<evidence type="ECO:0000256" key="23">
    <source>
        <dbReference type="SAM" id="MobiDB-lite"/>
    </source>
</evidence>
<feature type="compositionally biased region" description="Low complexity" evidence="23">
    <location>
        <begin position="152"/>
        <end position="163"/>
    </location>
</feature>
<keyword evidence="20 22" id="KW-0511">Multifunctional enzyme</keyword>
<evidence type="ECO:0000256" key="16">
    <source>
        <dbReference type="ARBA" id="ARBA00023125"/>
    </source>
</evidence>
<evidence type="ECO:0000256" key="22">
    <source>
        <dbReference type="RuleBase" id="RU367041"/>
    </source>
</evidence>
<dbReference type="Pfam" id="PF01930">
    <property type="entry name" value="Cas_Cas4"/>
    <property type="match status" value="1"/>
</dbReference>
<keyword evidence="6 22" id="KW-0540">Nuclease</keyword>
<evidence type="ECO:0000259" key="26">
    <source>
        <dbReference type="Pfam" id="PF13086"/>
    </source>
</evidence>
<feature type="region of interest" description="Disordered" evidence="23">
    <location>
        <begin position="1"/>
        <end position="49"/>
    </location>
</feature>
<dbReference type="Pfam" id="PF21123">
    <property type="entry name" value="Dna2_Rift"/>
    <property type="match status" value="1"/>
</dbReference>
<dbReference type="InterPro" id="IPR022765">
    <property type="entry name" value="Dna2/Cas4_DUF83"/>
</dbReference>
<comment type="function">
    <text evidence="22">Key enzyme involved in DNA replication and DNA repair. Involved in Okazaki fragments processing by cleaving long flaps that escape FEN1: flaps that are longer than 27 nucleotides are coated by replication protein A complex (RPA), leading to recruit DNA2 which cleaves the flap until it is too short to bind RPA and becomes a substrate for FEN1. Also involved in 5'-end resection of DNA during double-strand break (DSB) repair by mediating the cleavage of 5'-ssDNA.</text>
</comment>
<keyword evidence="12 22" id="KW-0347">Helicase</keyword>
<dbReference type="InterPro" id="IPR027417">
    <property type="entry name" value="P-loop_NTPase"/>
</dbReference>
<feature type="compositionally biased region" description="Polar residues" evidence="23">
    <location>
        <begin position="1"/>
        <end position="17"/>
    </location>
</feature>
<evidence type="ECO:0000256" key="11">
    <source>
        <dbReference type="ARBA" id="ARBA00022801"/>
    </source>
</evidence>
<dbReference type="Gene3D" id="3.40.50.300">
    <property type="entry name" value="P-loop containing nucleotide triphosphate hydrolases"/>
    <property type="match status" value="2"/>
</dbReference>
<dbReference type="InterPro" id="IPR048459">
    <property type="entry name" value="DNA2_Rift"/>
</dbReference>
<evidence type="ECO:0000256" key="13">
    <source>
        <dbReference type="ARBA" id="ARBA00022840"/>
    </source>
</evidence>
<dbReference type="GO" id="GO:0071932">
    <property type="term" value="P:replication fork reversal"/>
    <property type="evidence" value="ECO:0007669"/>
    <property type="project" value="TreeGrafter"/>
</dbReference>
<feature type="region of interest" description="Disordered" evidence="23">
    <location>
        <begin position="128"/>
        <end position="168"/>
    </location>
</feature>
<keyword evidence="8 22" id="KW-0547">Nucleotide-binding</keyword>
<keyword evidence="18 22" id="KW-0234">DNA repair</keyword>
<comment type="subcellular location">
    <subcellularLocation>
        <location evidence="2">Mitochondrion</location>
    </subcellularLocation>
    <subcellularLocation>
        <location evidence="22">Nucleus</location>
    </subcellularLocation>
    <subcellularLocation>
        <location evidence="22">Chromosome</location>
    </subcellularLocation>
</comment>
<dbReference type="InterPro" id="IPR047187">
    <property type="entry name" value="SF1_C_Upf1"/>
</dbReference>
<evidence type="ECO:0000256" key="15">
    <source>
        <dbReference type="ARBA" id="ARBA00023014"/>
    </source>
</evidence>
<evidence type="ECO:0000256" key="12">
    <source>
        <dbReference type="ARBA" id="ARBA00022806"/>
    </source>
</evidence>
<feature type="compositionally biased region" description="Polar residues" evidence="23">
    <location>
        <begin position="214"/>
        <end position="226"/>
    </location>
</feature>
<evidence type="ECO:0000256" key="21">
    <source>
        <dbReference type="ARBA" id="ARBA00047995"/>
    </source>
</evidence>
<evidence type="ECO:0000256" key="19">
    <source>
        <dbReference type="ARBA" id="ARBA00023242"/>
    </source>
</evidence>
<feature type="region of interest" description="Disordered" evidence="23">
    <location>
        <begin position="1573"/>
        <end position="1628"/>
    </location>
</feature>
<dbReference type="EC" id="3.1.-.-" evidence="22"/>
<dbReference type="GO" id="GO:0046872">
    <property type="term" value="F:metal ion binding"/>
    <property type="evidence" value="ECO:0007669"/>
    <property type="project" value="UniProtKB-UniRule"/>
</dbReference>
<keyword evidence="11 22" id="KW-0378">Hydrolase</keyword>
<evidence type="ECO:0000256" key="3">
    <source>
        <dbReference type="ARBA" id="ARBA00007913"/>
    </source>
</evidence>
<feature type="compositionally biased region" description="Polar residues" evidence="23">
    <location>
        <begin position="1588"/>
        <end position="1614"/>
    </location>
</feature>
<dbReference type="GO" id="GO:0051539">
    <property type="term" value="F:4 iron, 4 sulfur cluster binding"/>
    <property type="evidence" value="ECO:0007669"/>
    <property type="project" value="UniProtKB-UniRule"/>
</dbReference>
<dbReference type="GO" id="GO:0017108">
    <property type="term" value="F:5'-flap endonuclease activity"/>
    <property type="evidence" value="ECO:0007669"/>
    <property type="project" value="UniProtKB-UniRule"/>
</dbReference>
<dbReference type="GeneID" id="83184135"/>
<evidence type="ECO:0000259" key="28">
    <source>
        <dbReference type="Pfam" id="PF21123"/>
    </source>
</evidence>
<dbReference type="PANTHER" id="PTHR10887:SF433">
    <property type="entry name" value="DNA REPLICATION ATP-DEPENDENT HELICASE_NUCLEASE DNA2"/>
    <property type="match status" value="1"/>
</dbReference>
<dbReference type="Gene3D" id="3.90.320.10">
    <property type="match status" value="1"/>
</dbReference>
<evidence type="ECO:0000256" key="5">
    <source>
        <dbReference type="ARBA" id="ARBA00022705"/>
    </source>
</evidence>
<feature type="domain" description="DNA2/NAM7 helicase helicase" evidence="26">
    <location>
        <begin position="1127"/>
        <end position="1217"/>
    </location>
</feature>
<comment type="cofactor">
    <cofactor evidence="1">
        <name>[4Fe-4S] cluster</name>
        <dbReference type="ChEBI" id="CHEBI:49883"/>
    </cofactor>
</comment>
<dbReference type="InterPro" id="IPR011604">
    <property type="entry name" value="PDDEXK-like_dom_sf"/>
</dbReference>
<evidence type="ECO:0000256" key="17">
    <source>
        <dbReference type="ARBA" id="ARBA00023128"/>
    </source>
</evidence>
<feature type="domain" description="DNA2 rift barrel" evidence="28">
    <location>
        <begin position="938"/>
        <end position="1030"/>
    </location>
</feature>
<dbReference type="GO" id="GO:0005694">
    <property type="term" value="C:chromosome"/>
    <property type="evidence" value="ECO:0007669"/>
    <property type="project" value="UniProtKB-SubCell"/>
</dbReference>
<keyword evidence="4 22" id="KW-0004">4Fe-4S</keyword>
<dbReference type="SUPFAM" id="SSF52540">
    <property type="entry name" value="P-loop containing nucleoside triphosphate hydrolases"/>
    <property type="match status" value="1"/>
</dbReference>
<evidence type="ECO:0000256" key="14">
    <source>
        <dbReference type="ARBA" id="ARBA00023004"/>
    </source>
</evidence>
<feature type="domain" description="DNA2/NAM7 helicase-like C-terminal" evidence="27">
    <location>
        <begin position="1303"/>
        <end position="1530"/>
    </location>
</feature>
<protein>
    <recommendedName>
        <fullName evidence="22">DNA replication ATP-dependent helicase/nuclease</fullName>
        <ecNumber evidence="22">3.1.-.-</ecNumber>
        <ecNumber evidence="22">3.6.4.12</ecNumber>
    </recommendedName>
</protein>
<dbReference type="EC" id="3.6.4.12" evidence="22"/>
<organism evidence="29 30">
    <name type="scientific">Penicillium cinerascens</name>
    <dbReference type="NCBI Taxonomy" id="70096"/>
    <lineage>
        <taxon>Eukaryota</taxon>
        <taxon>Fungi</taxon>
        <taxon>Dikarya</taxon>
        <taxon>Ascomycota</taxon>
        <taxon>Pezizomycotina</taxon>
        <taxon>Eurotiomycetes</taxon>
        <taxon>Eurotiomycetidae</taxon>
        <taxon>Eurotiales</taxon>
        <taxon>Aspergillaceae</taxon>
        <taxon>Penicillium</taxon>
    </lineage>
</organism>
<accession>A0A9W9M6L8</accession>
<dbReference type="InterPro" id="IPR045055">
    <property type="entry name" value="DNA2/NAM7-like"/>
</dbReference>
<feature type="region of interest" description="Disordered" evidence="23">
    <location>
        <begin position="293"/>
        <end position="335"/>
    </location>
</feature>
<keyword evidence="17" id="KW-0496">Mitochondrion</keyword>
<evidence type="ECO:0000256" key="4">
    <source>
        <dbReference type="ARBA" id="ARBA00022485"/>
    </source>
</evidence>
<keyword evidence="22" id="KW-0158">Chromosome</keyword>
<dbReference type="FunFam" id="3.40.50.300:FF:001170">
    <property type="entry name" value="DNA replication helicase Dna2"/>
    <property type="match status" value="1"/>
</dbReference>
<evidence type="ECO:0000256" key="6">
    <source>
        <dbReference type="ARBA" id="ARBA00022722"/>
    </source>
</evidence>
<dbReference type="Proteomes" id="UP001150904">
    <property type="component" value="Unassembled WGS sequence"/>
</dbReference>
<feature type="domain" description="DNA replication factor Dna2 N-terminal" evidence="25">
    <location>
        <begin position="564"/>
        <end position="766"/>
    </location>
</feature>
<keyword evidence="16 22" id="KW-0238">DNA-binding</keyword>
<dbReference type="GO" id="GO:0033567">
    <property type="term" value="P:DNA replication, Okazaki fragment processing"/>
    <property type="evidence" value="ECO:0007669"/>
    <property type="project" value="UniProtKB-UniRule"/>
</dbReference>
<dbReference type="GO" id="GO:0005634">
    <property type="term" value="C:nucleus"/>
    <property type="evidence" value="ECO:0007669"/>
    <property type="project" value="UniProtKB-SubCell"/>
</dbReference>
<dbReference type="CDD" id="cd22318">
    <property type="entry name" value="DNA2_N-like"/>
    <property type="match status" value="1"/>
</dbReference>
<proteinExistence type="inferred from homology"/>
<dbReference type="GO" id="GO:0005739">
    <property type="term" value="C:mitochondrion"/>
    <property type="evidence" value="ECO:0007669"/>
    <property type="project" value="UniProtKB-SubCell"/>
</dbReference>
<keyword evidence="13 22" id="KW-0067">ATP-binding</keyword>
<dbReference type="EMBL" id="JAPQKR010000016">
    <property type="protein sequence ID" value="KAJ5190793.1"/>
    <property type="molecule type" value="Genomic_DNA"/>
</dbReference>
<evidence type="ECO:0000259" key="24">
    <source>
        <dbReference type="Pfam" id="PF01930"/>
    </source>
</evidence>
<comment type="caution">
    <text evidence="29">The sequence shown here is derived from an EMBL/GenBank/DDBJ whole genome shotgun (WGS) entry which is preliminary data.</text>
</comment>
<dbReference type="GO" id="GO:0005524">
    <property type="term" value="F:ATP binding"/>
    <property type="evidence" value="ECO:0007669"/>
    <property type="project" value="UniProtKB-UniRule"/>
</dbReference>
<dbReference type="RefSeq" id="XP_058303733.1">
    <property type="nucleotide sequence ID" value="XM_058456834.1"/>
</dbReference>
<evidence type="ECO:0000256" key="10">
    <source>
        <dbReference type="ARBA" id="ARBA00022763"/>
    </source>
</evidence>
<evidence type="ECO:0000256" key="8">
    <source>
        <dbReference type="ARBA" id="ARBA00022741"/>
    </source>
</evidence>
<dbReference type="PANTHER" id="PTHR10887">
    <property type="entry name" value="DNA2/NAM7 HELICASE FAMILY"/>
    <property type="match status" value="1"/>
</dbReference>
<dbReference type="Pfam" id="PF13087">
    <property type="entry name" value="AAA_12"/>
    <property type="match status" value="1"/>
</dbReference>
<dbReference type="OrthoDB" id="6513042at2759"/>
<evidence type="ECO:0000256" key="1">
    <source>
        <dbReference type="ARBA" id="ARBA00001966"/>
    </source>
</evidence>
<evidence type="ECO:0000256" key="20">
    <source>
        <dbReference type="ARBA" id="ARBA00023268"/>
    </source>
</evidence>
<dbReference type="InterPro" id="IPR026851">
    <property type="entry name" value="Dna2/JHS1_DEXXQ-box"/>
</dbReference>
<dbReference type="GO" id="GO:0006281">
    <property type="term" value="P:DNA repair"/>
    <property type="evidence" value="ECO:0007669"/>
    <property type="project" value="UniProtKB-KW"/>
</dbReference>